<dbReference type="HOGENOM" id="CLU_2814226_0_0_1"/>
<dbReference type="KEGG" id="tmn:UCRPA7_3290"/>
<name>R8BPD3_PHAM7</name>
<evidence type="ECO:0000313" key="3">
    <source>
        <dbReference type="Proteomes" id="UP000014074"/>
    </source>
</evidence>
<evidence type="ECO:0000256" key="1">
    <source>
        <dbReference type="SAM" id="MobiDB-lite"/>
    </source>
</evidence>
<gene>
    <name evidence="2" type="ORF">UCRPA7_3290</name>
</gene>
<dbReference type="RefSeq" id="XP_007914180.1">
    <property type="nucleotide sequence ID" value="XM_007915989.1"/>
</dbReference>
<dbReference type="AlphaFoldDB" id="R8BPD3"/>
<dbReference type="OrthoDB" id="2593732at2759"/>
<proteinExistence type="predicted"/>
<feature type="region of interest" description="Disordered" evidence="1">
    <location>
        <begin position="1"/>
        <end position="26"/>
    </location>
</feature>
<organism evidence="2 3">
    <name type="scientific">Phaeoacremonium minimum (strain UCR-PA7)</name>
    <name type="common">Esca disease fungus</name>
    <name type="synonym">Togninia minima</name>
    <dbReference type="NCBI Taxonomy" id="1286976"/>
    <lineage>
        <taxon>Eukaryota</taxon>
        <taxon>Fungi</taxon>
        <taxon>Dikarya</taxon>
        <taxon>Ascomycota</taxon>
        <taxon>Pezizomycotina</taxon>
        <taxon>Sordariomycetes</taxon>
        <taxon>Sordariomycetidae</taxon>
        <taxon>Togniniales</taxon>
        <taxon>Togniniaceae</taxon>
        <taxon>Phaeoacremonium</taxon>
    </lineage>
</organism>
<evidence type="ECO:0000313" key="2">
    <source>
        <dbReference type="EMBL" id="EOO01202.1"/>
    </source>
</evidence>
<keyword evidence="3" id="KW-1185">Reference proteome</keyword>
<accession>R8BPD3</accession>
<protein>
    <submittedName>
        <fullName evidence="2">Putative c6 zinc finger domain protein</fullName>
    </submittedName>
</protein>
<dbReference type="GeneID" id="19323624"/>
<dbReference type="EMBL" id="KB933041">
    <property type="protein sequence ID" value="EOO01202.1"/>
    <property type="molecule type" value="Genomic_DNA"/>
</dbReference>
<sequence>MTSTNTEGQDASYFMPKTGRSSVPPNIKNVKVAGTPGPQILTFALQHRPRATRASVPKVRTGCLTCK</sequence>
<dbReference type="Proteomes" id="UP000014074">
    <property type="component" value="Unassembled WGS sequence"/>
</dbReference>
<reference evidence="3" key="1">
    <citation type="journal article" date="2013" name="Genome Announc.">
        <title>Draft genome sequence of the ascomycete Phaeoacremonium aleophilum strain UCR-PA7, a causal agent of the esca disease complex in grapevines.</title>
        <authorList>
            <person name="Blanco-Ulate B."/>
            <person name="Rolshausen P."/>
            <person name="Cantu D."/>
        </authorList>
    </citation>
    <scope>NUCLEOTIDE SEQUENCE [LARGE SCALE GENOMIC DNA]</scope>
    <source>
        <strain evidence="3">UCR-PA7</strain>
    </source>
</reference>